<evidence type="ECO:0000259" key="2">
    <source>
        <dbReference type="Pfam" id="PF21530"/>
    </source>
</evidence>
<reference evidence="3" key="2">
    <citation type="journal article" date="2023" name="IMA Fungus">
        <title>Comparative genomic study of the Penicillium genus elucidates a diverse pangenome and 15 lateral gene transfer events.</title>
        <authorList>
            <person name="Petersen C."/>
            <person name="Sorensen T."/>
            <person name="Nielsen M.R."/>
            <person name="Sondergaard T.E."/>
            <person name="Sorensen J.L."/>
            <person name="Fitzpatrick D.A."/>
            <person name="Frisvad J.C."/>
            <person name="Nielsen K.L."/>
        </authorList>
    </citation>
    <scope>NUCLEOTIDE SEQUENCE</scope>
    <source>
        <strain evidence="3">IBT 22155</strain>
    </source>
</reference>
<proteinExistence type="predicted"/>
<dbReference type="Pfam" id="PF21530">
    <property type="entry name" value="Pif1_2B_dom"/>
    <property type="match status" value="1"/>
</dbReference>
<dbReference type="RefSeq" id="XP_056518314.1">
    <property type="nucleotide sequence ID" value="XM_056668484.1"/>
</dbReference>
<dbReference type="EMBL" id="JAPQKL010000006">
    <property type="protein sequence ID" value="KAJ5123915.1"/>
    <property type="molecule type" value="Genomic_DNA"/>
</dbReference>
<dbReference type="InterPro" id="IPR049163">
    <property type="entry name" value="Pif1-like_2B_dom"/>
</dbReference>
<feature type="domain" description="DNA helicase Pif1-like 2B" evidence="2">
    <location>
        <begin position="31"/>
        <end position="66"/>
    </location>
</feature>
<comment type="caution">
    <text evidence="3">The sequence shown here is derived from an EMBL/GenBank/DDBJ whole genome shotgun (WGS) entry which is preliminary data.</text>
</comment>
<feature type="region of interest" description="Disordered" evidence="1">
    <location>
        <begin position="1"/>
        <end position="38"/>
    </location>
</feature>
<organism evidence="3 4">
    <name type="scientific">Penicillium bovifimosum</name>
    <dbReference type="NCBI Taxonomy" id="126998"/>
    <lineage>
        <taxon>Eukaryota</taxon>
        <taxon>Fungi</taxon>
        <taxon>Dikarya</taxon>
        <taxon>Ascomycota</taxon>
        <taxon>Pezizomycotina</taxon>
        <taxon>Eurotiomycetes</taxon>
        <taxon>Eurotiomycetidae</taxon>
        <taxon>Eurotiales</taxon>
        <taxon>Aspergillaceae</taxon>
        <taxon>Penicillium</taxon>
    </lineage>
</organism>
<dbReference type="OrthoDB" id="3691720at2759"/>
<reference evidence="3" key="1">
    <citation type="submission" date="2022-11" db="EMBL/GenBank/DDBJ databases">
        <authorList>
            <person name="Petersen C."/>
        </authorList>
    </citation>
    <scope>NUCLEOTIDE SEQUENCE</scope>
    <source>
        <strain evidence="3">IBT 22155</strain>
    </source>
</reference>
<evidence type="ECO:0000313" key="3">
    <source>
        <dbReference type="EMBL" id="KAJ5123915.1"/>
    </source>
</evidence>
<evidence type="ECO:0000256" key="1">
    <source>
        <dbReference type="SAM" id="MobiDB-lite"/>
    </source>
</evidence>
<evidence type="ECO:0000313" key="4">
    <source>
        <dbReference type="Proteomes" id="UP001149079"/>
    </source>
</evidence>
<gene>
    <name evidence="3" type="ORF">N7515_007740</name>
</gene>
<name>A0A9W9GN62_9EURO</name>
<dbReference type="AlphaFoldDB" id="A0A9W9GN62"/>
<keyword evidence="4" id="KW-1185">Reference proteome</keyword>
<protein>
    <recommendedName>
        <fullName evidence="2">DNA helicase Pif1-like 2B domain-containing protein</fullName>
    </recommendedName>
</protein>
<dbReference type="GeneID" id="81407654"/>
<dbReference type="Proteomes" id="UP001149079">
    <property type="component" value="Unassembled WGS sequence"/>
</dbReference>
<accession>A0A9W9GN62</accession>
<sequence length="66" mass="7220">MPGRSRTYWSADRVQGGSGGDQPTLTEHPPEYLHSNDISSLSPSELALKVGALIMLIRNLRQEDGL</sequence>